<feature type="region of interest" description="Disordered" evidence="6">
    <location>
        <begin position="722"/>
        <end position="745"/>
    </location>
</feature>
<evidence type="ECO:0000256" key="7">
    <source>
        <dbReference type="SAM" id="Phobius"/>
    </source>
</evidence>
<dbReference type="PANTHER" id="PTHR43791:SF92">
    <property type="entry name" value="AGL026WP"/>
    <property type="match status" value="1"/>
</dbReference>
<feature type="region of interest" description="Disordered" evidence="6">
    <location>
        <begin position="194"/>
        <end position="232"/>
    </location>
</feature>
<dbReference type="Gene3D" id="1.20.1250.20">
    <property type="entry name" value="MFS general substrate transporter like domains"/>
    <property type="match status" value="1"/>
</dbReference>
<feature type="transmembrane region" description="Helical" evidence="7">
    <location>
        <begin position="1072"/>
        <end position="1093"/>
    </location>
</feature>
<dbReference type="InterPro" id="IPR011701">
    <property type="entry name" value="MFS"/>
</dbReference>
<evidence type="ECO:0000256" key="1">
    <source>
        <dbReference type="ARBA" id="ARBA00004141"/>
    </source>
</evidence>
<comment type="caution">
    <text evidence="9">The sequence shown here is derived from an EMBL/GenBank/DDBJ whole genome shotgun (WGS) entry which is preliminary data.</text>
</comment>
<feature type="compositionally biased region" description="Low complexity" evidence="6">
    <location>
        <begin position="149"/>
        <end position="170"/>
    </location>
</feature>
<keyword evidence="5 7" id="KW-0472">Membrane</keyword>
<feature type="compositionally biased region" description="Polar residues" evidence="6">
    <location>
        <begin position="735"/>
        <end position="744"/>
    </location>
</feature>
<dbReference type="Proteomes" id="UP001521116">
    <property type="component" value="Unassembled WGS sequence"/>
</dbReference>
<keyword evidence="3 7" id="KW-0812">Transmembrane</keyword>
<name>A0ABR3SNB9_9PEZI</name>
<dbReference type="SUPFAM" id="SSF103473">
    <property type="entry name" value="MFS general substrate transporter"/>
    <property type="match status" value="1"/>
</dbReference>
<feature type="domain" description="Major facilitator superfamily (MFS) profile" evidence="8">
    <location>
        <begin position="774"/>
        <end position="1192"/>
    </location>
</feature>
<reference evidence="9 10" key="1">
    <citation type="submission" date="2024-02" db="EMBL/GenBank/DDBJ databases">
        <title>De novo assembly and annotation of 12 fungi associated with fruit tree decline syndrome in Ontario, Canada.</title>
        <authorList>
            <person name="Sulman M."/>
            <person name="Ellouze W."/>
            <person name="Ilyukhin E."/>
        </authorList>
    </citation>
    <scope>NUCLEOTIDE SEQUENCE [LARGE SCALE GENOMIC DNA]</scope>
    <source>
        <strain evidence="9 10">M1-105</strain>
    </source>
</reference>
<feature type="transmembrane region" description="Helical" evidence="7">
    <location>
        <begin position="934"/>
        <end position="957"/>
    </location>
</feature>
<feature type="region of interest" description="Disordered" evidence="6">
    <location>
        <begin position="139"/>
        <end position="176"/>
    </location>
</feature>
<sequence>MEKSASTWKDRPRWTKRLQESLHTVLSKTTSIEPIGKLGMRLFGMTQIDIKPLVCSHCRDHPAGKGSVPFEKSVSELEQGAKKDCVLCLIAFNALSEFQGEDFQIQDVNSVQITPHLNELYPGDAFSLQIRCGEVVEETENAADDGGDDTSSSNSSSSDLSSTHGGPPAGRLRRWRPPGWRHLQRRIHDRRSLSISSLEPDSDEAFEVDSVEDGESNGSDKASLESSVDSSDDDIVIETYQPIGNSDPLSETCLEVIREWIHDCTASHPNRLQTSRMELPARLVDVGEGNKSPMRIVAAQSVAPSLGRERLKYASLTHCWGGSIPQSTTKDRLKERETQLLEEGLPPNFRDAIRVTRALRIRYLWIDSLCIVQDDTDDWASESMKMADVYKGSFVVISAARSPGSTTGFLGPGQQHKTVLSRQVDGKPLIVNAHRFLNHGDSERVGPVQAEKCLIFTRAWCYQERLLATRVLYFTPTEVAFECMTAQWCECSVFDDDHGKSSFRRHLWRVRESKPNLTDADFVELWTNIVEAYSRLVLTYENDRLSALSGIAHTLQTPQVRSGRYFAGLWERCVIQQLAWYTLHPSCRPAGYVAPTFSWASVTSRVLFRGRRIDAEYCRLVTGHCDLDTRDPFGRLREGSSITLQGTLHKLDFEKFNPVRRWGHYTYPTNRSRHLSFSFDLKEDDDQVKTLSSLYFFALFEHQKELCALVLQKTETKATMQAEKIESSRVEDAETSSSSQTRTQVPLPPLLRDLSEEERAKLNVHVKRKIDLRLLPMMLLMYIMNYLDRNNIAAAKLAGLSKDLNLHDNQYQTALSILFVGYLLMQVPSNMLLNKLGKPSIYLPCCMIVWGIISTCTGAVQSFGGLVACRFFLGFVEAAYFPGCLYYLSAWYTREELVLRTAILYSGSLLSGAFSGLIAAGITKNMAGVRGLGAWRWLFIIEGAITIVIAMAAFFIMPNFPRTTGWLSEQEKQLAIWRLEEDIGEDDWVNSEEQTFFHGAKLAVKDPKAWLLLATIYGFTSSGTVTTLFPSVVKGLGYGDVATLLLTVPPYIIGVIAILTNAWHADRTRERYLHVALPPILAVVAFVIAACTVKFGPRYFAMCLMIGANYSGYVVALAWISNTLPRPPAKRAAALAGINALSNVCQIYAPYMYQDSYAPRYVIPMIVNAITSLWAIVFATILRLVLVRLNRKIEAGITLLEQADNEERKREIEEHGLPGEAVDKGFRFLI</sequence>
<dbReference type="PANTHER" id="PTHR43791">
    <property type="entry name" value="PERMEASE-RELATED"/>
    <property type="match status" value="1"/>
</dbReference>
<evidence type="ECO:0000256" key="2">
    <source>
        <dbReference type="ARBA" id="ARBA00022448"/>
    </source>
</evidence>
<feature type="compositionally biased region" description="Acidic residues" evidence="6">
    <location>
        <begin position="200"/>
        <end position="215"/>
    </location>
</feature>
<protein>
    <recommendedName>
        <fullName evidence="8">Major facilitator superfamily (MFS) profile domain-containing protein</fullName>
    </recommendedName>
</protein>
<feature type="transmembrane region" description="Helical" evidence="7">
    <location>
        <begin position="902"/>
        <end position="922"/>
    </location>
</feature>
<organism evidence="9 10">
    <name type="scientific">Neofusicoccum ribis</name>
    <dbReference type="NCBI Taxonomy" id="45134"/>
    <lineage>
        <taxon>Eukaryota</taxon>
        <taxon>Fungi</taxon>
        <taxon>Dikarya</taxon>
        <taxon>Ascomycota</taxon>
        <taxon>Pezizomycotina</taxon>
        <taxon>Dothideomycetes</taxon>
        <taxon>Dothideomycetes incertae sedis</taxon>
        <taxon>Botryosphaeriales</taxon>
        <taxon>Botryosphaeriaceae</taxon>
        <taxon>Neofusicoccum</taxon>
    </lineage>
</organism>
<feature type="transmembrane region" description="Helical" evidence="7">
    <location>
        <begin position="841"/>
        <end position="860"/>
    </location>
</feature>
<dbReference type="InterPro" id="IPR036259">
    <property type="entry name" value="MFS_trans_sf"/>
</dbReference>
<feature type="transmembrane region" description="Helical" evidence="7">
    <location>
        <begin position="872"/>
        <end position="890"/>
    </location>
</feature>
<accession>A0ABR3SNB9</accession>
<evidence type="ECO:0000256" key="4">
    <source>
        <dbReference type="ARBA" id="ARBA00022989"/>
    </source>
</evidence>
<evidence type="ECO:0000256" key="5">
    <source>
        <dbReference type="ARBA" id="ARBA00023136"/>
    </source>
</evidence>
<evidence type="ECO:0000256" key="3">
    <source>
        <dbReference type="ARBA" id="ARBA00022692"/>
    </source>
</evidence>
<dbReference type="PROSITE" id="PS50850">
    <property type="entry name" value="MFS"/>
    <property type="match status" value="1"/>
</dbReference>
<dbReference type="Pfam" id="PF07690">
    <property type="entry name" value="MFS_1"/>
    <property type="match status" value="1"/>
</dbReference>
<feature type="transmembrane region" description="Helical" evidence="7">
    <location>
        <begin position="1161"/>
        <end position="1186"/>
    </location>
</feature>
<feature type="compositionally biased region" description="Low complexity" evidence="6">
    <location>
        <begin position="219"/>
        <end position="229"/>
    </location>
</feature>
<feature type="compositionally biased region" description="Acidic residues" evidence="6">
    <location>
        <begin position="139"/>
        <end position="148"/>
    </location>
</feature>
<feature type="transmembrane region" description="Helical" evidence="7">
    <location>
        <begin position="811"/>
        <end position="829"/>
    </location>
</feature>
<dbReference type="InterPro" id="IPR010730">
    <property type="entry name" value="HET"/>
</dbReference>
<proteinExistence type="predicted"/>
<evidence type="ECO:0000256" key="6">
    <source>
        <dbReference type="SAM" id="MobiDB-lite"/>
    </source>
</evidence>
<comment type="subcellular location">
    <subcellularLocation>
        <location evidence="1">Membrane</location>
        <topology evidence="1">Multi-pass membrane protein</topology>
    </subcellularLocation>
</comment>
<evidence type="ECO:0000259" key="8">
    <source>
        <dbReference type="PROSITE" id="PS50850"/>
    </source>
</evidence>
<feature type="transmembrane region" description="Helical" evidence="7">
    <location>
        <begin position="1132"/>
        <end position="1149"/>
    </location>
</feature>
<keyword evidence="4 7" id="KW-1133">Transmembrane helix</keyword>
<feature type="transmembrane region" description="Helical" evidence="7">
    <location>
        <begin position="1009"/>
        <end position="1029"/>
    </location>
</feature>
<evidence type="ECO:0000313" key="9">
    <source>
        <dbReference type="EMBL" id="KAL1625544.1"/>
    </source>
</evidence>
<feature type="transmembrane region" description="Helical" evidence="7">
    <location>
        <begin position="1041"/>
        <end position="1060"/>
    </location>
</feature>
<dbReference type="InterPro" id="IPR020846">
    <property type="entry name" value="MFS_dom"/>
</dbReference>
<gene>
    <name evidence="9" type="ORF">SLS56_007291</name>
</gene>
<keyword evidence="2" id="KW-0813">Transport</keyword>
<feature type="compositionally biased region" description="Basic and acidic residues" evidence="6">
    <location>
        <begin position="723"/>
        <end position="732"/>
    </location>
</feature>
<dbReference type="EMBL" id="JAJVDC020000093">
    <property type="protein sequence ID" value="KAL1625544.1"/>
    <property type="molecule type" value="Genomic_DNA"/>
</dbReference>
<evidence type="ECO:0000313" key="10">
    <source>
        <dbReference type="Proteomes" id="UP001521116"/>
    </source>
</evidence>
<feature type="transmembrane region" description="Helical" evidence="7">
    <location>
        <begin position="1099"/>
        <end position="1120"/>
    </location>
</feature>
<dbReference type="Pfam" id="PF06985">
    <property type="entry name" value="HET"/>
    <property type="match status" value="1"/>
</dbReference>
<keyword evidence="10" id="KW-1185">Reference proteome</keyword>